<accession>A0A654M3T8</accession>
<evidence type="ECO:0000259" key="9">
    <source>
        <dbReference type="SMART" id="SM00839"/>
    </source>
</evidence>
<evidence type="ECO:0000256" key="2">
    <source>
        <dbReference type="ARBA" id="ARBA00011643"/>
    </source>
</evidence>
<dbReference type="EMBL" id="CP012850">
    <property type="protein sequence ID" value="ALI37306.1"/>
    <property type="molecule type" value="Genomic_DNA"/>
</dbReference>
<dbReference type="Pfam" id="PF02812">
    <property type="entry name" value="ELFV_dehydrog_N"/>
    <property type="match status" value="1"/>
</dbReference>
<dbReference type="KEGG" id="taa:NMY3_03120"/>
<dbReference type="PANTHER" id="PTHR11606">
    <property type="entry name" value="GLUTAMATE DEHYDROGENASE"/>
    <property type="match status" value="1"/>
</dbReference>
<dbReference type="PRINTS" id="PR00082">
    <property type="entry name" value="GLFDHDRGNASE"/>
</dbReference>
<dbReference type="SMART" id="SM00839">
    <property type="entry name" value="ELFV_dehydrog"/>
    <property type="match status" value="1"/>
</dbReference>
<keyword evidence="6" id="KW-0520">NAD</keyword>
<evidence type="ECO:0000256" key="8">
    <source>
        <dbReference type="RuleBase" id="RU004417"/>
    </source>
</evidence>
<dbReference type="InterPro" id="IPR046346">
    <property type="entry name" value="Aminoacid_DH-like_N_sf"/>
</dbReference>
<keyword evidence="6" id="KW-0547">Nucleotide-binding</keyword>
<dbReference type="InterPro" id="IPR006096">
    <property type="entry name" value="Glu/Leu/Phe/Val/Trp_DH_C"/>
</dbReference>
<dbReference type="GO" id="GO:0006538">
    <property type="term" value="P:L-glutamate catabolic process"/>
    <property type="evidence" value="ECO:0007669"/>
    <property type="project" value="TreeGrafter"/>
</dbReference>
<dbReference type="CDD" id="cd01076">
    <property type="entry name" value="NAD_bind_1_Glu_DH"/>
    <property type="match status" value="1"/>
</dbReference>
<name>A0A654M3T8_9ARCH</name>
<keyword evidence="11" id="KW-1185">Reference proteome</keyword>
<feature type="binding site" evidence="6">
    <location>
        <position position="229"/>
    </location>
    <ligand>
        <name>NAD(+)</name>
        <dbReference type="ChEBI" id="CHEBI:57540"/>
    </ligand>
</feature>
<proteinExistence type="inferred from homology"/>
<dbReference type="InterPro" id="IPR036291">
    <property type="entry name" value="NAD(P)-bd_dom_sf"/>
</dbReference>
<keyword evidence="3 4" id="KW-0560">Oxidoreductase</keyword>
<dbReference type="GO" id="GO:0004352">
    <property type="term" value="F:glutamate dehydrogenase (NAD+) activity"/>
    <property type="evidence" value="ECO:0007669"/>
    <property type="project" value="TreeGrafter"/>
</dbReference>
<dbReference type="GeneID" id="60422982"/>
<evidence type="ECO:0000256" key="5">
    <source>
        <dbReference type="PIRSR" id="PIRSR000185-1"/>
    </source>
</evidence>
<dbReference type="AlphaFoldDB" id="A0A654M3T8"/>
<gene>
    <name evidence="10" type="primary">gdhA_2</name>
    <name evidence="10" type="ORF">NMY3_03120</name>
</gene>
<dbReference type="Gene3D" id="3.40.50.10860">
    <property type="entry name" value="Leucine Dehydrogenase, chain A, domain 1"/>
    <property type="match status" value="1"/>
</dbReference>
<evidence type="ECO:0000256" key="3">
    <source>
        <dbReference type="ARBA" id="ARBA00023002"/>
    </source>
</evidence>
<feature type="active site" description="Proton donor" evidence="5">
    <location>
        <position position="113"/>
    </location>
</feature>
<dbReference type="RefSeq" id="WP_196816398.1">
    <property type="nucleotide sequence ID" value="NZ_CP012850.1"/>
</dbReference>
<dbReference type="Pfam" id="PF00208">
    <property type="entry name" value="ELFV_dehydrog"/>
    <property type="match status" value="1"/>
</dbReference>
<protein>
    <recommendedName>
        <fullName evidence="4">Glutamate dehydrogenase</fullName>
    </recommendedName>
</protein>
<dbReference type="Proteomes" id="UP000058925">
    <property type="component" value="Chromosome"/>
</dbReference>
<dbReference type="SUPFAM" id="SSF53223">
    <property type="entry name" value="Aminoacid dehydrogenase-like, N-terminal domain"/>
    <property type="match status" value="1"/>
</dbReference>
<feature type="binding site" evidence="6">
    <location>
        <position position="198"/>
    </location>
    <ligand>
        <name>NAD(+)</name>
        <dbReference type="ChEBI" id="CHEBI:57540"/>
    </ligand>
</feature>
<evidence type="ECO:0000256" key="4">
    <source>
        <dbReference type="PIRNR" id="PIRNR000185"/>
    </source>
</evidence>
<evidence type="ECO:0000256" key="6">
    <source>
        <dbReference type="PIRSR" id="PIRSR000185-2"/>
    </source>
</evidence>
<feature type="binding site" evidence="6">
    <location>
        <position position="77"/>
    </location>
    <ligand>
        <name>substrate</name>
    </ligand>
</feature>
<evidence type="ECO:0000313" key="10">
    <source>
        <dbReference type="EMBL" id="ALI37306.1"/>
    </source>
</evidence>
<dbReference type="InterPro" id="IPR006095">
    <property type="entry name" value="Glu/Leu/Phe/Val/Trp_DH"/>
</dbReference>
<comment type="subunit">
    <text evidence="2">Homohexamer.</text>
</comment>
<dbReference type="SUPFAM" id="SSF51735">
    <property type="entry name" value="NAD(P)-binding Rossmann-fold domains"/>
    <property type="match status" value="1"/>
</dbReference>
<feature type="binding site" evidence="6">
    <location>
        <position position="101"/>
    </location>
    <ligand>
        <name>substrate</name>
    </ligand>
</feature>
<feature type="site" description="Important for catalysis" evidence="7">
    <location>
        <position position="153"/>
    </location>
</feature>
<dbReference type="InterPro" id="IPR006097">
    <property type="entry name" value="Glu/Leu/Phe/Val/Trp_DH_dimer"/>
</dbReference>
<dbReference type="GO" id="GO:0000166">
    <property type="term" value="F:nucleotide binding"/>
    <property type="evidence" value="ECO:0007669"/>
    <property type="project" value="UniProtKB-KW"/>
</dbReference>
<dbReference type="OrthoDB" id="6425at2157"/>
<dbReference type="Gene3D" id="3.40.50.720">
    <property type="entry name" value="NAD(P)-binding Rossmann-like Domain"/>
    <property type="match status" value="1"/>
</dbReference>
<evidence type="ECO:0000256" key="1">
    <source>
        <dbReference type="ARBA" id="ARBA00006382"/>
    </source>
</evidence>
<sequence length="424" mass="46599">MTNNTNEFGSTNNPYQMALKQLEETAKIINLDEGIHKILAKPKRVLTVSLPVKMDDGRIEVFTGFRSQHNDARGPFKGGIRYHPQVTIEEVMALSMWMTWKCAVTGIPLGGGKGGIICNPKKMSNSELERMTRRYAYAISDIIGPYTDIPAPDVYTGGQEMAWIMDTYSTLKGNRGEPALITGKPLPIGGSLGRTEATGRGLSFTVREAAKKQNINMNEAVVVVQGFGNAGQYAAQLVEEQGAKIIAVSDTQGAIINKNGFKANELIKFKLENKSIRGFPGATEINNDELLTTESTILIPAALENQITKDNASKIKTKIVAEAANGPTTPEADQVLYENNILVIPDVLANSGGVTVSYFEWLQNLRREYWSEAEVNERLDVIMTRAFAEVYDAHLKYNTNMRTASIALAVNRVAEAIKLRGIWP</sequence>
<dbReference type="InterPro" id="IPR033922">
    <property type="entry name" value="NAD_bind_Glu_DH"/>
</dbReference>
<dbReference type="PROSITE" id="PS00074">
    <property type="entry name" value="GLFV_DEHYDROGENASE"/>
    <property type="match status" value="1"/>
</dbReference>
<feature type="binding site" evidence="6">
    <location>
        <position position="357"/>
    </location>
    <ligand>
        <name>substrate</name>
    </ligand>
</feature>
<dbReference type="FunFam" id="3.40.50.10860:FF:000003">
    <property type="entry name" value="Glutamate dehydrogenase"/>
    <property type="match status" value="1"/>
</dbReference>
<reference evidence="11" key="1">
    <citation type="submission" date="2015-10" db="EMBL/GenBank/DDBJ databases">
        <title>Niche specialization of a soil ammonia-oxidizing archaeon, Candidatus Nitrosocosmicus oleophilus.</title>
        <authorList>
            <person name="Jung M.-Y."/>
            <person name="Rhee S.-K."/>
        </authorList>
    </citation>
    <scope>NUCLEOTIDE SEQUENCE [LARGE SCALE GENOMIC DNA]</scope>
    <source>
        <strain evidence="11">MY3</strain>
    </source>
</reference>
<comment type="similarity">
    <text evidence="1 4 8">Belongs to the Glu/Leu/Phe/Val dehydrogenases family.</text>
</comment>
<dbReference type="PIRSF" id="PIRSF000185">
    <property type="entry name" value="Glu_DH"/>
    <property type="match status" value="1"/>
</dbReference>
<evidence type="ECO:0000313" key="11">
    <source>
        <dbReference type="Proteomes" id="UP000058925"/>
    </source>
</evidence>
<dbReference type="InterPro" id="IPR014362">
    <property type="entry name" value="Glu_DH"/>
</dbReference>
<organism evidence="10 11">
    <name type="scientific">Candidatus Nitrosocosmicus oleophilus</name>
    <dbReference type="NCBI Taxonomy" id="1353260"/>
    <lineage>
        <taxon>Archaea</taxon>
        <taxon>Nitrososphaerota</taxon>
        <taxon>Nitrososphaeria</taxon>
        <taxon>Nitrososphaerales</taxon>
        <taxon>Nitrososphaeraceae</taxon>
        <taxon>Candidatus Nitrosocosmicus</taxon>
    </lineage>
</organism>
<dbReference type="PANTHER" id="PTHR11606:SF13">
    <property type="entry name" value="GLUTAMATE DEHYDROGENASE 1, MITOCHONDRIAL"/>
    <property type="match status" value="1"/>
</dbReference>
<dbReference type="InterPro" id="IPR033524">
    <property type="entry name" value="Glu/Leu/Phe/Val_DH_AS"/>
</dbReference>
<feature type="domain" description="Glutamate/phenylalanine/leucine/valine/L-tryptophan dehydrogenase C-terminal" evidence="9">
    <location>
        <begin position="191"/>
        <end position="421"/>
    </location>
</feature>
<evidence type="ECO:0000256" key="7">
    <source>
        <dbReference type="PIRSR" id="PIRSR000185-3"/>
    </source>
</evidence>